<feature type="region of interest" description="Disordered" evidence="1">
    <location>
        <begin position="620"/>
        <end position="645"/>
    </location>
</feature>
<feature type="domain" description="Rab-GAP TBC" evidence="2">
    <location>
        <begin position="302"/>
        <end position="494"/>
    </location>
</feature>
<keyword evidence="3" id="KW-1185">Reference proteome</keyword>
<dbReference type="SUPFAM" id="SSF47923">
    <property type="entry name" value="Ypt/Rab-GAP domain of gyp1p"/>
    <property type="match status" value="2"/>
</dbReference>
<dbReference type="InterPro" id="IPR050302">
    <property type="entry name" value="Rab_GAP_TBC_domain"/>
</dbReference>
<dbReference type="STRING" id="131310.A0A0N4ZAX7"/>
<dbReference type="PROSITE" id="PS50086">
    <property type="entry name" value="TBC_RABGAP"/>
    <property type="match status" value="1"/>
</dbReference>
<feature type="compositionally biased region" description="Acidic residues" evidence="1">
    <location>
        <begin position="201"/>
        <end position="211"/>
    </location>
</feature>
<evidence type="ECO:0000256" key="1">
    <source>
        <dbReference type="SAM" id="MobiDB-lite"/>
    </source>
</evidence>
<feature type="region of interest" description="Disordered" evidence="1">
    <location>
        <begin position="23"/>
        <end position="46"/>
    </location>
</feature>
<reference evidence="4" key="1">
    <citation type="submission" date="2017-02" db="UniProtKB">
        <authorList>
            <consortium name="WormBaseParasite"/>
        </authorList>
    </citation>
    <scope>IDENTIFICATION</scope>
</reference>
<evidence type="ECO:0000313" key="3">
    <source>
        <dbReference type="Proteomes" id="UP000038045"/>
    </source>
</evidence>
<feature type="region of interest" description="Disordered" evidence="1">
    <location>
        <begin position="552"/>
        <end position="571"/>
    </location>
</feature>
<evidence type="ECO:0000259" key="2">
    <source>
        <dbReference type="PROSITE" id="PS50086"/>
    </source>
</evidence>
<feature type="region of interest" description="Disordered" evidence="1">
    <location>
        <begin position="842"/>
        <end position="867"/>
    </location>
</feature>
<feature type="region of interest" description="Disordered" evidence="1">
    <location>
        <begin position="715"/>
        <end position="740"/>
    </location>
</feature>
<accession>A0A0N4ZAX7</accession>
<dbReference type="FunFam" id="1.10.8.270:FF:000016">
    <property type="entry name" value="TBC1 domain family member 2A"/>
    <property type="match status" value="1"/>
</dbReference>
<dbReference type="WBParaSite" id="PTRK_0000469100.1">
    <property type="protein sequence ID" value="PTRK_0000469100.1"/>
    <property type="gene ID" value="PTRK_0000469100"/>
</dbReference>
<sequence>MVSPPPPAESNFIEIIHYPTYSNKEQGKRNNYPHSMHPTPYGKGRGDERYQMSHSYSGYIPSNPAIVPMKQDRSNSVITSTEYSRNLPITKTTTINKDSKVNILMDAAEILEMRKKGQSGDLMTMHENKSPRTIHAGKQIPITLLSTNKKSLAEEAKITITNSSNMYPIPVDDGKETDILDSESDDGDIPLYSHDRKIEESSDDSEEEELSPEYKELMEREEIRTKYIGDAEGKAEDWENPDFNLYKMTDRYGFVHKDTDKIETEDTIHEKQLELKREYKWLKMLKTKGKNHKKWEERIWKGIPDKIRPSVWPILLECQVLKDQYPKNYYKELLERSLLVCKDIKQIDLDINRTYRDHLAFRKRYDLKQKSLFNLLTACAMFNTEVGYCQGMSQIGALFLMYMDEEDSFWCMHSLLTNKKWGMHGFFKIGFPSLMRFQNHFNNIIAKYLPKLHKHLQVQDIPSIYLTKWWFGCFLDRVPFPLALRFWDVFLLNGNCMLIVIGYTILHLHQKKLRKCSIEAYLHYIQDTLASDFGYTMYDTMLNLEKNYKKLKSHNDHLPPPPSDTDPVETPQQSFGIIMNRSLDEIKSEVDEIRSLRKSRCNSISGRSPAVNKKKFSPQLRETNNDFGKNHSKISKPMNSIPFNNMPEKVTATYSPTLVSRFPRENNDSKGAINNTPPSYHISNTSYKGHNNPSDPFYHSLPDPKIQLTKYGRTHPESPLVGRRTPAIQTTPTLSSNGHNRRSFYDNVEELTNETRVIKLPNNVTCIEMGDNISLSRPSSKASFTQGNKNIPYTANITNTRPVYASTSNISYQQQTYHPPKIHYPKPPLKDYRTVNVGYHQNRGNGSMYPQEGNIKNANRMDRQSFI</sequence>
<dbReference type="Gene3D" id="1.10.472.80">
    <property type="entry name" value="Ypt/Rab-GAP domain of gyp1p, domain 3"/>
    <property type="match status" value="1"/>
</dbReference>
<organism evidence="3 4">
    <name type="scientific">Parastrongyloides trichosuri</name>
    <name type="common">Possum-specific nematode worm</name>
    <dbReference type="NCBI Taxonomy" id="131310"/>
    <lineage>
        <taxon>Eukaryota</taxon>
        <taxon>Metazoa</taxon>
        <taxon>Ecdysozoa</taxon>
        <taxon>Nematoda</taxon>
        <taxon>Chromadorea</taxon>
        <taxon>Rhabditida</taxon>
        <taxon>Tylenchina</taxon>
        <taxon>Panagrolaimomorpha</taxon>
        <taxon>Strongyloidoidea</taxon>
        <taxon>Strongyloididae</taxon>
        <taxon>Parastrongyloides</taxon>
    </lineage>
</organism>
<name>A0A0N4ZAX7_PARTI</name>
<dbReference type="PANTHER" id="PTHR47219:SF19">
    <property type="entry name" value="USP6 N-TERMINAL-LIKE PROTEIN ISOFORM X1"/>
    <property type="match status" value="1"/>
</dbReference>
<dbReference type="InterPro" id="IPR000195">
    <property type="entry name" value="Rab-GAP-TBC_dom"/>
</dbReference>
<proteinExistence type="predicted"/>
<dbReference type="GO" id="GO:0031267">
    <property type="term" value="F:small GTPase binding"/>
    <property type="evidence" value="ECO:0007669"/>
    <property type="project" value="TreeGrafter"/>
</dbReference>
<dbReference type="SMART" id="SM00164">
    <property type="entry name" value="TBC"/>
    <property type="match status" value="1"/>
</dbReference>
<evidence type="ECO:0000313" key="4">
    <source>
        <dbReference type="WBParaSite" id="PTRK_0000469100.1"/>
    </source>
</evidence>
<dbReference type="PANTHER" id="PTHR47219">
    <property type="entry name" value="RAB GTPASE-ACTIVATING PROTEIN 1-LIKE"/>
    <property type="match status" value="1"/>
</dbReference>
<feature type="compositionally biased region" description="Polar residues" evidence="1">
    <location>
        <begin position="727"/>
        <end position="738"/>
    </location>
</feature>
<feature type="region of interest" description="Disordered" evidence="1">
    <location>
        <begin position="175"/>
        <end position="213"/>
    </location>
</feature>
<feature type="compositionally biased region" description="Acidic residues" evidence="1">
    <location>
        <begin position="179"/>
        <end position="188"/>
    </location>
</feature>
<dbReference type="InterPro" id="IPR035969">
    <property type="entry name" value="Rab-GAP_TBC_sf"/>
</dbReference>
<dbReference type="Pfam" id="PF00566">
    <property type="entry name" value="RabGAP-TBC"/>
    <property type="match status" value="1"/>
</dbReference>
<protein>
    <submittedName>
        <fullName evidence="4">Rab-GAP TBC domain-containing protein</fullName>
    </submittedName>
</protein>
<dbReference type="AlphaFoldDB" id="A0A0N4ZAX7"/>
<dbReference type="Proteomes" id="UP000038045">
    <property type="component" value="Unplaced"/>
</dbReference>
<dbReference type="Gene3D" id="1.10.8.270">
    <property type="entry name" value="putative rabgap domain of human tbc1 domain family member 14 like domains"/>
    <property type="match status" value="1"/>
</dbReference>
<dbReference type="GO" id="GO:0005096">
    <property type="term" value="F:GTPase activator activity"/>
    <property type="evidence" value="ECO:0007669"/>
    <property type="project" value="TreeGrafter"/>
</dbReference>